<sequence>MLFRTFSFDKCTKWIVFFMISVLFFAPQAHSVSAQEEALTVRVASIVIDNEPIKTEYVMKDGHLLVPALFFKHMGTKVDKSDKYQSLVFRYGDIQFALPIGKKQSYKSVKGTTKWETSTLTTEVLELEGEAFVPLLDVVKNLEMDVTYDSRMKRTFVTTNSAPAPKAISTGNPNKKLVSLTFDDGPDRHYTPQILDILKEKGVKATFFVTGEQVKNHPDIMKRIVEEGHSIGNHTWSHPSLDETFTADVIQEVTSTQQMIEKTVGRASDLFRPPYGAITKSDAIVLHDIGYRVILWSVDTLDWSGKSKEEIIDIVERDISPGGIVLQHNFQSTERVLDGTVEALPTIIDHLRKKGYKFVTVQTLLDNY</sequence>
<evidence type="ECO:0000256" key="1">
    <source>
        <dbReference type="ARBA" id="ARBA00022723"/>
    </source>
</evidence>
<feature type="domain" description="NodB homology" evidence="4">
    <location>
        <begin position="176"/>
        <end position="359"/>
    </location>
</feature>
<dbReference type="SUPFAM" id="SSF88713">
    <property type="entry name" value="Glycoside hydrolase/deacetylase"/>
    <property type="match status" value="1"/>
</dbReference>
<dbReference type="EMBL" id="JBHSPF010000007">
    <property type="protein sequence ID" value="MFC5627585.1"/>
    <property type="molecule type" value="Genomic_DNA"/>
</dbReference>
<feature type="signal peptide" evidence="3">
    <location>
        <begin position="1"/>
        <end position="34"/>
    </location>
</feature>
<dbReference type="InterPro" id="IPR011330">
    <property type="entry name" value="Glyco_hydro/deAcase_b/a-brl"/>
</dbReference>
<dbReference type="Gene3D" id="3.20.20.370">
    <property type="entry name" value="Glycoside hydrolase/deacetylase"/>
    <property type="match status" value="1"/>
</dbReference>
<dbReference type="InterPro" id="IPR002509">
    <property type="entry name" value="NODB_dom"/>
</dbReference>
<comment type="caution">
    <text evidence="5">The sequence shown here is derived from an EMBL/GenBank/DDBJ whole genome shotgun (WGS) entry which is preliminary data.</text>
</comment>
<evidence type="ECO:0000259" key="4">
    <source>
        <dbReference type="PROSITE" id="PS51677"/>
    </source>
</evidence>
<organism evidence="5 6">
    <name type="scientific">Aliibacillus thermotolerans</name>
    <dbReference type="NCBI Taxonomy" id="1834418"/>
    <lineage>
        <taxon>Bacteria</taxon>
        <taxon>Bacillati</taxon>
        <taxon>Bacillota</taxon>
        <taxon>Bacilli</taxon>
        <taxon>Bacillales</taxon>
        <taxon>Bacillaceae</taxon>
        <taxon>Aliibacillus</taxon>
    </lineage>
</organism>
<evidence type="ECO:0000256" key="3">
    <source>
        <dbReference type="SAM" id="SignalP"/>
    </source>
</evidence>
<dbReference type="CDD" id="cd10917">
    <property type="entry name" value="CE4_NodB_like_6s_7s"/>
    <property type="match status" value="1"/>
</dbReference>
<protein>
    <submittedName>
        <fullName evidence="5">Polysaccharide deacetylase family protein</fullName>
    </submittedName>
</protein>
<keyword evidence="1" id="KW-0479">Metal-binding</keyword>
<dbReference type="RefSeq" id="WP_270895535.1">
    <property type="nucleotide sequence ID" value="NZ_JBHSPF010000007.1"/>
</dbReference>
<accession>A0ABW0U292</accession>
<name>A0ABW0U292_9BACI</name>
<dbReference type="Pfam" id="PF01522">
    <property type="entry name" value="Polysacc_deac_1"/>
    <property type="match status" value="1"/>
</dbReference>
<keyword evidence="6" id="KW-1185">Reference proteome</keyword>
<dbReference type="PANTHER" id="PTHR10587">
    <property type="entry name" value="GLYCOSYL TRANSFERASE-RELATED"/>
    <property type="match status" value="1"/>
</dbReference>
<feature type="chain" id="PRO_5045142289" evidence="3">
    <location>
        <begin position="35"/>
        <end position="368"/>
    </location>
</feature>
<reference evidence="6" key="1">
    <citation type="journal article" date="2019" name="Int. J. Syst. Evol. Microbiol.">
        <title>The Global Catalogue of Microorganisms (GCM) 10K type strain sequencing project: providing services to taxonomists for standard genome sequencing and annotation.</title>
        <authorList>
            <consortium name="The Broad Institute Genomics Platform"/>
            <consortium name="The Broad Institute Genome Sequencing Center for Infectious Disease"/>
            <person name="Wu L."/>
            <person name="Ma J."/>
        </authorList>
    </citation>
    <scope>NUCLEOTIDE SEQUENCE [LARGE SCALE GENOMIC DNA]</scope>
    <source>
        <strain evidence="6">CGMCC 1.15790</strain>
    </source>
</reference>
<evidence type="ECO:0000313" key="6">
    <source>
        <dbReference type="Proteomes" id="UP001596143"/>
    </source>
</evidence>
<keyword evidence="2" id="KW-0378">Hydrolase</keyword>
<keyword evidence="3" id="KW-0732">Signal</keyword>
<dbReference type="InterPro" id="IPR050248">
    <property type="entry name" value="Polysacc_deacetylase_ArnD"/>
</dbReference>
<dbReference type="PANTHER" id="PTHR10587:SF133">
    <property type="entry name" value="CHITIN DEACETYLASE 1-RELATED"/>
    <property type="match status" value="1"/>
</dbReference>
<evidence type="ECO:0000256" key="2">
    <source>
        <dbReference type="ARBA" id="ARBA00022801"/>
    </source>
</evidence>
<gene>
    <name evidence="5" type="ORF">ACFPTR_01565</name>
</gene>
<dbReference type="PROSITE" id="PS51677">
    <property type="entry name" value="NODB"/>
    <property type="match status" value="1"/>
</dbReference>
<proteinExistence type="predicted"/>
<evidence type="ECO:0000313" key="5">
    <source>
        <dbReference type="EMBL" id="MFC5627585.1"/>
    </source>
</evidence>
<dbReference type="InterPro" id="IPR012854">
    <property type="entry name" value="Cu_amine_oxidase-like_N"/>
</dbReference>
<dbReference type="Proteomes" id="UP001596143">
    <property type="component" value="Unassembled WGS sequence"/>
</dbReference>
<dbReference type="Pfam" id="PF07833">
    <property type="entry name" value="Cu_amine_oxidN1"/>
    <property type="match status" value="1"/>
</dbReference>